<feature type="transmembrane region" description="Helical" evidence="6">
    <location>
        <begin position="196"/>
        <end position="220"/>
    </location>
</feature>
<dbReference type="EMBL" id="HBUF01026508">
    <property type="protein sequence ID" value="CAG6613065.1"/>
    <property type="molecule type" value="Transcribed_RNA"/>
</dbReference>
<feature type="region of interest" description="Disordered" evidence="5">
    <location>
        <begin position="730"/>
        <end position="767"/>
    </location>
</feature>
<evidence type="ECO:0000256" key="5">
    <source>
        <dbReference type="SAM" id="MobiDB-lite"/>
    </source>
</evidence>
<sequence length="784" mass="88068">MPTNQTSNPNNTTKMSLAKDEPNLEGSQNPVYKITRLKSEVWNDPAAIEKLHTTENSPKLNEIFVKDIDNVNDQLSETEVKLKESNKDVGRRTRESKEKRRCDDSVREIVETDVTNEDIDKNIPGQGNDIVEDAGLNVDSHMPEPPVKMTYILPKEVNMFKMDDKENGSSTGSGGDIDFDDVLPHLGEFGRYQKMLFLAMIPFAFSVSFVYFAQIFIAVIPEHYWCRVPELAHLDPEQRRILSIPHKGGSFDSCIMYAVNYSALIATGVTQADPTWPTSECQYGWEYDFTDVPYSSIATEHNWVCQQDTLPTLATAIFFCGAIVGGLLFGWMADHFGRIPALIGTNLTGFIAGVATAFATNFWQFAACRFFVGLAFDNCFTMMYILVLEYVGPTWRTFVANMSIALFFSVSATLLPWIAYYTANWQYLCILTSLPLLVAVFVPWIVPESARWLVSQGRVDEAVVIMKKFEKIIKKTVDPKLYQQLKVKINKKTVDPKLYQQLKDTCLRQAQQEKESKKYSVLDLFKTPRLRKTTFLFIIIWMAVSLLFDGHVRQVGNLGLDLFITFTIASATELPADTLLTFTLDVWGRRWYACGSMVFSGLFSLLSSSTDPGKLSAGLAIMGRFLANISYNIGLQYAAEVLPTVVRAQGVAFIHIMGYVASILSPFIVYLNVISTKLPLIVLGIIGILGGILCLFLPETLGEDLPQTLQDGEDFGKDQKFLEFPCCGKKSEDDPEIKPESTFKRSHQGVSRSSGRSSMRASVRGEQYRSSLIHRTFQKTDLGY</sequence>
<comment type="subcellular location">
    <subcellularLocation>
        <location evidence="1">Membrane</location>
        <topology evidence="1">Multi-pass membrane protein</topology>
    </subcellularLocation>
</comment>
<dbReference type="SUPFAM" id="SSF103473">
    <property type="entry name" value="MFS general substrate transporter"/>
    <property type="match status" value="1"/>
</dbReference>
<keyword evidence="4 6" id="KW-0472">Membrane</keyword>
<feature type="transmembrane region" description="Helical" evidence="6">
    <location>
        <begin position="425"/>
        <end position="446"/>
    </location>
</feature>
<dbReference type="InterPro" id="IPR005828">
    <property type="entry name" value="MFS_sugar_transport-like"/>
</dbReference>
<organism evidence="8">
    <name type="scientific">Cacopsylla melanoneura</name>
    <dbReference type="NCBI Taxonomy" id="428564"/>
    <lineage>
        <taxon>Eukaryota</taxon>
        <taxon>Metazoa</taxon>
        <taxon>Ecdysozoa</taxon>
        <taxon>Arthropoda</taxon>
        <taxon>Hexapoda</taxon>
        <taxon>Insecta</taxon>
        <taxon>Pterygota</taxon>
        <taxon>Neoptera</taxon>
        <taxon>Paraneoptera</taxon>
        <taxon>Hemiptera</taxon>
        <taxon>Sternorrhyncha</taxon>
        <taxon>Psylloidea</taxon>
        <taxon>Psyllidae</taxon>
        <taxon>Psyllinae</taxon>
        <taxon>Cacopsylla</taxon>
    </lineage>
</organism>
<evidence type="ECO:0000256" key="3">
    <source>
        <dbReference type="ARBA" id="ARBA00022989"/>
    </source>
</evidence>
<feature type="compositionally biased region" description="Low complexity" evidence="5">
    <location>
        <begin position="1"/>
        <end position="13"/>
    </location>
</feature>
<feature type="region of interest" description="Disordered" evidence="5">
    <location>
        <begin position="1"/>
        <end position="28"/>
    </location>
</feature>
<dbReference type="InterPro" id="IPR036259">
    <property type="entry name" value="MFS_trans_sf"/>
</dbReference>
<feature type="compositionally biased region" description="Low complexity" evidence="5">
    <location>
        <begin position="748"/>
        <end position="765"/>
    </location>
</feature>
<dbReference type="Gene3D" id="1.20.1250.20">
    <property type="entry name" value="MFS general substrate transporter like domains"/>
    <property type="match status" value="1"/>
</dbReference>
<feature type="transmembrane region" description="Helical" evidence="6">
    <location>
        <begin position="651"/>
        <end position="671"/>
    </location>
</feature>
<feature type="domain" description="Major facilitator superfamily (MFS) profile" evidence="7">
    <location>
        <begin position="255"/>
        <end position="702"/>
    </location>
</feature>
<feature type="transmembrane region" description="Helical" evidence="6">
    <location>
        <begin position="678"/>
        <end position="698"/>
    </location>
</feature>
<dbReference type="AlphaFoldDB" id="A0A8D8LNB1"/>
<dbReference type="PANTHER" id="PTHR24064">
    <property type="entry name" value="SOLUTE CARRIER FAMILY 22 MEMBER"/>
    <property type="match status" value="1"/>
</dbReference>
<evidence type="ECO:0000256" key="6">
    <source>
        <dbReference type="SAM" id="Phobius"/>
    </source>
</evidence>
<dbReference type="Pfam" id="PF00083">
    <property type="entry name" value="Sugar_tr"/>
    <property type="match status" value="1"/>
</dbReference>
<feature type="transmembrane region" description="Helical" evidence="6">
    <location>
        <begin position="534"/>
        <end position="552"/>
    </location>
</feature>
<keyword evidence="3 6" id="KW-1133">Transmembrane helix</keyword>
<name>A0A8D8LNB1_9HEMI</name>
<evidence type="ECO:0000256" key="4">
    <source>
        <dbReference type="ARBA" id="ARBA00023136"/>
    </source>
</evidence>
<dbReference type="GO" id="GO:0022857">
    <property type="term" value="F:transmembrane transporter activity"/>
    <property type="evidence" value="ECO:0007669"/>
    <property type="project" value="InterPro"/>
</dbReference>
<feature type="transmembrane region" description="Helical" evidence="6">
    <location>
        <begin position="343"/>
        <end position="364"/>
    </location>
</feature>
<keyword evidence="2 6" id="KW-0812">Transmembrane</keyword>
<feature type="transmembrane region" description="Helical" evidence="6">
    <location>
        <begin position="590"/>
        <end position="607"/>
    </location>
</feature>
<evidence type="ECO:0000259" key="7">
    <source>
        <dbReference type="PROSITE" id="PS50850"/>
    </source>
</evidence>
<dbReference type="PROSITE" id="PS50850">
    <property type="entry name" value="MFS"/>
    <property type="match status" value="1"/>
</dbReference>
<protein>
    <submittedName>
        <fullName evidence="8">Organic cation transporter protein</fullName>
    </submittedName>
</protein>
<evidence type="ECO:0000256" key="1">
    <source>
        <dbReference type="ARBA" id="ARBA00004141"/>
    </source>
</evidence>
<dbReference type="CDD" id="cd17317">
    <property type="entry name" value="MFS_SLC22"/>
    <property type="match status" value="1"/>
</dbReference>
<dbReference type="InterPro" id="IPR020846">
    <property type="entry name" value="MFS_dom"/>
</dbReference>
<dbReference type="GO" id="GO:0016020">
    <property type="term" value="C:membrane"/>
    <property type="evidence" value="ECO:0007669"/>
    <property type="project" value="UniProtKB-SubCell"/>
</dbReference>
<evidence type="ECO:0000256" key="2">
    <source>
        <dbReference type="ARBA" id="ARBA00022692"/>
    </source>
</evidence>
<evidence type="ECO:0000313" key="8">
    <source>
        <dbReference type="EMBL" id="CAG6613065.1"/>
    </source>
</evidence>
<proteinExistence type="predicted"/>
<reference evidence="8" key="1">
    <citation type="submission" date="2021-05" db="EMBL/GenBank/DDBJ databases">
        <authorList>
            <person name="Alioto T."/>
            <person name="Alioto T."/>
            <person name="Gomez Garrido J."/>
        </authorList>
    </citation>
    <scope>NUCLEOTIDE SEQUENCE</scope>
</reference>
<feature type="transmembrane region" description="Helical" evidence="6">
    <location>
        <begin position="370"/>
        <end position="391"/>
    </location>
</feature>
<feature type="transmembrane region" description="Helical" evidence="6">
    <location>
        <begin position="310"/>
        <end position="331"/>
    </location>
</feature>
<accession>A0A8D8LNB1</accession>
<feature type="transmembrane region" description="Helical" evidence="6">
    <location>
        <begin position="398"/>
        <end position="419"/>
    </location>
</feature>
<feature type="compositionally biased region" description="Basic and acidic residues" evidence="5">
    <location>
        <begin position="730"/>
        <end position="743"/>
    </location>
</feature>